<dbReference type="AlphaFoldDB" id="A0A2P5Y0W8"/>
<evidence type="ECO:0000313" key="2">
    <source>
        <dbReference type="EMBL" id="PPS09239.1"/>
    </source>
</evidence>
<sequence length="300" mass="33919">MPTKFISVSETRFKNTKTALKNQQASIQGLETQIGQLSKLISERPQGSLPSNIEPNPREQLNAINIQDDEGVVEPEPKLRQENVVSKGQGEVGHNKNKSVNVEYKPRVPYHNAKKKDRSDEQFGELTLRVGDETITLQARNSGNTLEIEGDRLNYSTKTDSMVQPSLQEMSLKEVHEPFLSNSRGPIHEDRRLQIKELDEWQTHKSRTPDKPNLRQSELNTFPNQLKVGDRVLLDVADPHIVTTTSNEEIPLAVLSIFPFGKIEVSHPKFKNFKSSTPNVLTELLNIGFPQRHDQAHGRA</sequence>
<dbReference type="EMBL" id="KZ663885">
    <property type="protein sequence ID" value="PPS09239.1"/>
    <property type="molecule type" value="Genomic_DNA"/>
</dbReference>
<reference evidence="2 3" key="1">
    <citation type="submission" date="2015-01" db="EMBL/GenBank/DDBJ databases">
        <title>Genome of allotetraploid Gossypium barbadense reveals genomic plasticity and fiber elongation in cotton evolution.</title>
        <authorList>
            <person name="Chen X."/>
            <person name="Liu X."/>
            <person name="Zhao B."/>
            <person name="Zheng H."/>
            <person name="Hu Y."/>
            <person name="Lu G."/>
            <person name="Yang C."/>
            <person name="Chen J."/>
            <person name="Shan C."/>
            <person name="Zhang L."/>
            <person name="Zhou Y."/>
            <person name="Wang L."/>
            <person name="Guo W."/>
            <person name="Bai Y."/>
            <person name="Ruan J."/>
            <person name="Shangguan X."/>
            <person name="Mao Y."/>
            <person name="Jiang J."/>
            <person name="Zhu Y."/>
            <person name="Lei J."/>
            <person name="Kang H."/>
            <person name="Chen S."/>
            <person name="He X."/>
            <person name="Wang R."/>
            <person name="Wang Y."/>
            <person name="Chen J."/>
            <person name="Wang L."/>
            <person name="Yu S."/>
            <person name="Wang B."/>
            <person name="Wei J."/>
            <person name="Song S."/>
            <person name="Lu X."/>
            <person name="Gao Z."/>
            <person name="Gu W."/>
            <person name="Deng X."/>
            <person name="Ma D."/>
            <person name="Wang S."/>
            <person name="Liang W."/>
            <person name="Fang L."/>
            <person name="Cai C."/>
            <person name="Zhu X."/>
            <person name="Zhou B."/>
            <person name="Zhang Y."/>
            <person name="Chen Z."/>
            <person name="Xu S."/>
            <person name="Zhu R."/>
            <person name="Wang S."/>
            <person name="Zhang T."/>
            <person name="Zhao G."/>
        </authorList>
    </citation>
    <scope>NUCLEOTIDE SEQUENCE [LARGE SCALE GENOMIC DNA]</scope>
    <source>
        <strain evidence="3">cv. Xinhai21</strain>
        <tissue evidence="2">Leaf</tissue>
    </source>
</reference>
<name>A0A2P5Y0W8_GOSBA</name>
<evidence type="ECO:0000313" key="3">
    <source>
        <dbReference type="Proteomes" id="UP000239757"/>
    </source>
</evidence>
<evidence type="ECO:0000256" key="1">
    <source>
        <dbReference type="SAM" id="Coils"/>
    </source>
</evidence>
<proteinExistence type="predicted"/>
<dbReference type="Proteomes" id="UP000239757">
    <property type="component" value="Unassembled WGS sequence"/>
</dbReference>
<accession>A0A2P5Y0W8</accession>
<keyword evidence="1" id="KW-0175">Coiled coil</keyword>
<gene>
    <name evidence="2" type="ORF">GOBAR_AA11403</name>
</gene>
<protein>
    <submittedName>
        <fullName evidence="2">Uncharacterized protein</fullName>
    </submittedName>
</protein>
<feature type="coiled-coil region" evidence="1">
    <location>
        <begin position="13"/>
        <end position="40"/>
    </location>
</feature>
<organism evidence="2 3">
    <name type="scientific">Gossypium barbadense</name>
    <name type="common">Sea Island cotton</name>
    <name type="synonym">Hibiscus barbadensis</name>
    <dbReference type="NCBI Taxonomy" id="3634"/>
    <lineage>
        <taxon>Eukaryota</taxon>
        <taxon>Viridiplantae</taxon>
        <taxon>Streptophyta</taxon>
        <taxon>Embryophyta</taxon>
        <taxon>Tracheophyta</taxon>
        <taxon>Spermatophyta</taxon>
        <taxon>Magnoliopsida</taxon>
        <taxon>eudicotyledons</taxon>
        <taxon>Gunneridae</taxon>
        <taxon>Pentapetalae</taxon>
        <taxon>rosids</taxon>
        <taxon>malvids</taxon>
        <taxon>Malvales</taxon>
        <taxon>Malvaceae</taxon>
        <taxon>Malvoideae</taxon>
        <taxon>Gossypium</taxon>
    </lineage>
</organism>